<accession>A0A317T2Q7</accession>
<dbReference type="EMBL" id="PDNZ01000013">
    <property type="protein sequence ID" value="PWW80982.1"/>
    <property type="molecule type" value="Genomic_DNA"/>
</dbReference>
<keyword evidence="1" id="KW-1133">Transmembrane helix</keyword>
<proteinExistence type="predicted"/>
<feature type="transmembrane region" description="Helical" evidence="1">
    <location>
        <begin position="114"/>
        <end position="130"/>
    </location>
</feature>
<evidence type="ECO:0000313" key="3">
    <source>
        <dbReference type="Proteomes" id="UP000246278"/>
    </source>
</evidence>
<dbReference type="AlphaFoldDB" id="A0A317T2Q7"/>
<evidence type="ECO:0000313" key="2">
    <source>
        <dbReference type="EMBL" id="PWW80982.1"/>
    </source>
</evidence>
<gene>
    <name evidence="2" type="ORF">CR164_12735</name>
</gene>
<evidence type="ECO:0000256" key="1">
    <source>
        <dbReference type="SAM" id="Phobius"/>
    </source>
</evidence>
<keyword evidence="3" id="KW-1185">Reference proteome</keyword>
<dbReference type="RefSeq" id="WP_110024380.1">
    <property type="nucleotide sequence ID" value="NZ_PDNZ01000013.1"/>
</dbReference>
<feature type="transmembrane region" description="Helical" evidence="1">
    <location>
        <begin position="68"/>
        <end position="88"/>
    </location>
</feature>
<name>A0A317T2Q7_9CHLB</name>
<feature type="transmembrane region" description="Helical" evidence="1">
    <location>
        <begin position="142"/>
        <end position="161"/>
    </location>
</feature>
<reference evidence="3" key="1">
    <citation type="submission" date="2017-10" db="EMBL/GenBank/DDBJ databases">
        <authorList>
            <person name="Gaisin V.A."/>
            <person name="Rysina M.S."/>
            <person name="Grouzdev D.S."/>
        </authorList>
    </citation>
    <scope>NUCLEOTIDE SEQUENCE [LARGE SCALE GENOMIC DNA]</scope>
    <source>
        <strain evidence="3">V1</strain>
    </source>
</reference>
<organism evidence="2 3">
    <name type="scientific">Prosthecochloris marina</name>
    <dbReference type="NCBI Taxonomy" id="2017681"/>
    <lineage>
        <taxon>Bacteria</taxon>
        <taxon>Pseudomonadati</taxon>
        <taxon>Chlorobiota</taxon>
        <taxon>Chlorobiia</taxon>
        <taxon>Chlorobiales</taxon>
        <taxon>Chlorobiaceae</taxon>
        <taxon>Prosthecochloris</taxon>
    </lineage>
</organism>
<sequence length="222" mass="25432">MNARKLLFLVLILNSVVVIAALEINRRSGVNHFDEGKFVTIYSFLQLLATFGIVLLINWYSRWKNPSLIWKIIAIGFIFLAADEVFTIHENIDFLIHRVFGIEETAVTDRIDDILVGLYGLLGIGVLFVYRNEWKIYREAFPFFIFGFALLFGMVTLDVITNRHDILYLIWDHHSASTIQSYLSLAEEPLKVFSEAFFILGFYIILQTVKAGKKESAVTKAG</sequence>
<feature type="transmembrane region" description="Helical" evidence="1">
    <location>
        <begin position="44"/>
        <end position="61"/>
    </location>
</feature>
<protein>
    <submittedName>
        <fullName evidence="2">Uncharacterized protein</fullName>
    </submittedName>
</protein>
<dbReference type="OrthoDB" id="582264at2"/>
<keyword evidence="1" id="KW-0812">Transmembrane</keyword>
<dbReference type="Proteomes" id="UP000246278">
    <property type="component" value="Unassembled WGS sequence"/>
</dbReference>
<keyword evidence="1" id="KW-0472">Membrane</keyword>
<feature type="transmembrane region" description="Helical" evidence="1">
    <location>
        <begin position="190"/>
        <end position="206"/>
    </location>
</feature>
<comment type="caution">
    <text evidence="2">The sequence shown here is derived from an EMBL/GenBank/DDBJ whole genome shotgun (WGS) entry which is preliminary data.</text>
</comment>